<dbReference type="InterPro" id="IPR002213">
    <property type="entry name" value="UDP_glucos_trans"/>
</dbReference>
<dbReference type="Proteomes" id="UP000539313">
    <property type="component" value="Unassembled WGS sequence"/>
</dbReference>
<dbReference type="EMBL" id="JACJII010000001">
    <property type="protein sequence ID" value="MBA9004496.1"/>
    <property type="molecule type" value="Genomic_DNA"/>
</dbReference>
<name>A0A7W3MZ19_9ACTN</name>
<dbReference type="SUPFAM" id="SSF53756">
    <property type="entry name" value="UDP-Glycosyltransferase/glycogen phosphorylase"/>
    <property type="match status" value="1"/>
</dbReference>
<dbReference type="RefSeq" id="WP_312881063.1">
    <property type="nucleotide sequence ID" value="NZ_JACJII010000001.1"/>
</dbReference>
<gene>
    <name evidence="2" type="ORF">HNR21_003378</name>
</gene>
<dbReference type="PANTHER" id="PTHR48050:SF13">
    <property type="entry name" value="STEROL 3-BETA-GLUCOSYLTRANSFERASE UGT80A2"/>
    <property type="match status" value="1"/>
</dbReference>
<protein>
    <submittedName>
        <fullName evidence="2">UDP:flavonoid glycosyltransferase YjiC (YdhE family)</fullName>
    </submittedName>
</protein>
<dbReference type="GO" id="GO:0008194">
    <property type="term" value="F:UDP-glycosyltransferase activity"/>
    <property type="evidence" value="ECO:0007669"/>
    <property type="project" value="InterPro"/>
</dbReference>
<evidence type="ECO:0000313" key="3">
    <source>
        <dbReference type="Proteomes" id="UP000539313"/>
    </source>
</evidence>
<keyword evidence="2" id="KW-0808">Transferase</keyword>
<comment type="caution">
    <text evidence="2">The sequence shown here is derived from an EMBL/GenBank/DDBJ whole genome shotgun (WGS) entry which is preliminary data.</text>
</comment>
<dbReference type="CDD" id="cd03784">
    <property type="entry name" value="GT1_Gtf-like"/>
    <property type="match status" value="1"/>
</dbReference>
<dbReference type="GO" id="GO:0016758">
    <property type="term" value="F:hexosyltransferase activity"/>
    <property type="evidence" value="ECO:0007669"/>
    <property type="project" value="UniProtKB-ARBA"/>
</dbReference>
<proteinExistence type="predicted"/>
<dbReference type="InterPro" id="IPR050426">
    <property type="entry name" value="Glycosyltransferase_28"/>
</dbReference>
<keyword evidence="3" id="KW-1185">Reference proteome</keyword>
<dbReference type="GO" id="GO:0017000">
    <property type="term" value="P:antibiotic biosynthetic process"/>
    <property type="evidence" value="ECO:0007669"/>
    <property type="project" value="UniProtKB-ARBA"/>
</dbReference>
<dbReference type="AlphaFoldDB" id="A0A7W3MZ19"/>
<organism evidence="2 3">
    <name type="scientific">Thermomonospora cellulosilytica</name>
    <dbReference type="NCBI Taxonomy" id="1411118"/>
    <lineage>
        <taxon>Bacteria</taxon>
        <taxon>Bacillati</taxon>
        <taxon>Actinomycetota</taxon>
        <taxon>Actinomycetes</taxon>
        <taxon>Streptosporangiales</taxon>
        <taxon>Thermomonosporaceae</taxon>
        <taxon>Thermomonospora</taxon>
    </lineage>
</organism>
<evidence type="ECO:0000259" key="1">
    <source>
        <dbReference type="Pfam" id="PF06722"/>
    </source>
</evidence>
<reference evidence="2 3" key="1">
    <citation type="submission" date="2020-08" db="EMBL/GenBank/DDBJ databases">
        <title>Sequencing the genomes of 1000 actinobacteria strains.</title>
        <authorList>
            <person name="Klenk H.-P."/>
        </authorList>
    </citation>
    <scope>NUCLEOTIDE SEQUENCE [LARGE SCALE GENOMIC DNA]</scope>
    <source>
        <strain evidence="2 3">DSM 45823</strain>
    </source>
</reference>
<dbReference type="Pfam" id="PF06722">
    <property type="entry name" value="EryCIII-like_C"/>
    <property type="match status" value="1"/>
</dbReference>
<dbReference type="InterPro" id="IPR010610">
    <property type="entry name" value="EryCIII-like_C"/>
</dbReference>
<dbReference type="Gene3D" id="3.40.50.2000">
    <property type="entry name" value="Glycogen Phosphorylase B"/>
    <property type="match status" value="2"/>
</dbReference>
<dbReference type="PANTHER" id="PTHR48050">
    <property type="entry name" value="STEROL 3-BETA-GLUCOSYLTRANSFERASE"/>
    <property type="match status" value="1"/>
</dbReference>
<feature type="domain" description="Erythromycin biosynthesis protein CIII-like C-terminal" evidence="1">
    <location>
        <begin position="249"/>
        <end position="382"/>
    </location>
</feature>
<accession>A0A7W3MZ19</accession>
<sequence>MSRRRAVPSLDLGSAGAAFGLDGGGSRFLFAVPPEAGHVTPTVAVGAELTRRGHKVAWVGPPDVVRPLLERGATLYPAGDEEPAGGHGTQAPRSLWADVLVPFAHATLPAVEAAIEDFRPHVVVADQQVLAAPVAARRRGIPWATSALMTPPEDERRALEPIMGFQRACGETDPVDLRFSDHLVLVFSTPELAGGPACPGHFAFVGPVRERPSGGAFPWEWLDGARPAILVSPGTADAGERLCRVAAEAVADLDVQAVLAAPPGTLPDPPPNALVRRHVPQAALLPRLSAVVCHGDHGIVCETLAHGLPLVVAPVRDDQRAVVRQVTGAGAGVAASMDAAALGEAITAVLQDPSHRRAAQAVRASFEAAGGAAEAADRLEKLL</sequence>
<evidence type="ECO:0000313" key="2">
    <source>
        <dbReference type="EMBL" id="MBA9004496.1"/>
    </source>
</evidence>